<dbReference type="EMBL" id="SUPL01000002">
    <property type="protein sequence ID" value="TJY37395.1"/>
    <property type="molecule type" value="Genomic_DNA"/>
</dbReference>
<protein>
    <recommendedName>
        <fullName evidence="4">Prepilin-type N-terminal cleavage/methylation domain-containing protein</fullName>
    </recommendedName>
</protein>
<name>A0A4U0EZ92_9FLAO</name>
<gene>
    <name evidence="2" type="ORF">E5167_05485</name>
</gene>
<organism evidence="2 3">
    <name type="scientific">Pontimicrobium aquaticum</name>
    <dbReference type="NCBI Taxonomy" id="2565367"/>
    <lineage>
        <taxon>Bacteria</taxon>
        <taxon>Pseudomonadati</taxon>
        <taxon>Bacteroidota</taxon>
        <taxon>Flavobacteriia</taxon>
        <taxon>Flavobacteriales</taxon>
        <taxon>Flavobacteriaceae</taxon>
        <taxon>Pontimicrobium</taxon>
    </lineage>
</organism>
<evidence type="ECO:0000313" key="3">
    <source>
        <dbReference type="Proteomes" id="UP000307657"/>
    </source>
</evidence>
<dbReference type="OrthoDB" id="1190115at2"/>
<comment type="caution">
    <text evidence="2">The sequence shown here is derived from an EMBL/GenBank/DDBJ whole genome shotgun (WGS) entry which is preliminary data.</text>
</comment>
<accession>A0A4U0EZ92</accession>
<evidence type="ECO:0008006" key="4">
    <source>
        <dbReference type="Google" id="ProtNLM"/>
    </source>
</evidence>
<feature type="transmembrane region" description="Helical" evidence="1">
    <location>
        <begin position="16"/>
        <end position="37"/>
    </location>
</feature>
<dbReference type="Proteomes" id="UP000307657">
    <property type="component" value="Unassembled WGS sequence"/>
</dbReference>
<evidence type="ECO:0000313" key="2">
    <source>
        <dbReference type="EMBL" id="TJY37395.1"/>
    </source>
</evidence>
<dbReference type="AlphaFoldDB" id="A0A4U0EZ92"/>
<keyword evidence="1" id="KW-0812">Transmembrane</keyword>
<evidence type="ECO:0000256" key="1">
    <source>
        <dbReference type="SAM" id="Phobius"/>
    </source>
</evidence>
<keyword evidence="1" id="KW-0472">Membrane</keyword>
<reference evidence="2 3" key="1">
    <citation type="submission" date="2019-04" db="EMBL/GenBank/DDBJ databases">
        <title>Lacinutrix sp. nov., isolated from marine water.</title>
        <authorList>
            <person name="Kim W."/>
        </authorList>
    </citation>
    <scope>NUCLEOTIDE SEQUENCE [LARGE SCALE GENOMIC DNA]</scope>
    <source>
        <strain evidence="2 3">CAU 1491</strain>
    </source>
</reference>
<proteinExistence type="predicted"/>
<sequence length="110" mass="12729">MVVLKKVKGATLMETLVASVIIITVFILASMILNNLFSNTIKNDKRAINVYLNVLEYKYINNKIDLPFFDDFKNWQISLTKDKEETRTVSLSATHKATNKQIKKLIREHE</sequence>
<keyword evidence="3" id="KW-1185">Reference proteome</keyword>
<keyword evidence="1" id="KW-1133">Transmembrane helix</keyword>